<dbReference type="InterPro" id="IPR013320">
    <property type="entry name" value="ConA-like_dom_sf"/>
</dbReference>
<evidence type="ECO:0000313" key="1">
    <source>
        <dbReference type="EMBL" id="TXC67000.1"/>
    </source>
</evidence>
<proteinExistence type="predicted"/>
<dbReference type="AlphaFoldDB" id="A0A5C6U324"/>
<dbReference type="SUPFAM" id="SSF49899">
    <property type="entry name" value="Concanavalin A-like lectins/glucanases"/>
    <property type="match status" value="1"/>
</dbReference>
<gene>
    <name evidence="1" type="ORF">FSC37_18230</name>
</gene>
<dbReference type="PANTHER" id="PTHR35332">
    <property type="entry name" value="REGULATION OF ENOLASE PROTEIN 1"/>
    <property type="match status" value="1"/>
</dbReference>
<dbReference type="PANTHER" id="PTHR35332:SF2">
    <property type="entry name" value="REGULATION OF ENOLASE PROTEIN 1"/>
    <property type="match status" value="1"/>
</dbReference>
<dbReference type="InterPro" id="IPR009784">
    <property type="entry name" value="DUF1349"/>
</dbReference>
<dbReference type="Pfam" id="PF07081">
    <property type="entry name" value="DUF1349"/>
    <property type="match status" value="1"/>
</dbReference>
<sequence length="105" mass="11537">MKASIEFEPHGDSRLGSVVTNSGFSDWATQNVPSTLTTVAWKVRRRGSDFFIDWRPIGGAEWRQMRIATLTEAAAGAEVLVGAYACAPQGPGFVARFRDIKFECL</sequence>
<comment type="caution">
    <text evidence="1">The sequence shown here is derived from an EMBL/GenBank/DDBJ whole genome shotgun (WGS) entry which is preliminary data.</text>
</comment>
<organism evidence="1 2">
    <name type="scientific">Piscinibacter aquaticus</name>
    <dbReference type="NCBI Taxonomy" id="392597"/>
    <lineage>
        <taxon>Bacteria</taxon>
        <taxon>Pseudomonadati</taxon>
        <taxon>Pseudomonadota</taxon>
        <taxon>Betaproteobacteria</taxon>
        <taxon>Burkholderiales</taxon>
        <taxon>Sphaerotilaceae</taxon>
        <taxon>Piscinibacter</taxon>
    </lineage>
</organism>
<dbReference type="Proteomes" id="UP000321832">
    <property type="component" value="Unassembled WGS sequence"/>
</dbReference>
<name>A0A5C6U324_9BURK</name>
<reference evidence="1 2" key="1">
    <citation type="submission" date="2019-08" db="EMBL/GenBank/DDBJ databases">
        <authorList>
            <person name="Khan S.A."/>
            <person name="Jeon C.O."/>
            <person name="Jeong S.E."/>
        </authorList>
    </citation>
    <scope>NUCLEOTIDE SEQUENCE [LARGE SCALE GENOMIC DNA]</scope>
    <source>
        <strain evidence="2">IMCC1728</strain>
    </source>
</reference>
<accession>A0A5C6U324</accession>
<protein>
    <submittedName>
        <fullName evidence="1">DUF1349 domain-containing protein</fullName>
    </submittedName>
</protein>
<evidence type="ECO:0000313" key="2">
    <source>
        <dbReference type="Proteomes" id="UP000321832"/>
    </source>
</evidence>
<dbReference type="EMBL" id="VOPW01000001">
    <property type="protein sequence ID" value="TXC67000.1"/>
    <property type="molecule type" value="Genomic_DNA"/>
</dbReference>
<dbReference type="Gene3D" id="2.60.120.200">
    <property type="match status" value="1"/>
</dbReference>
<keyword evidence="2" id="KW-1185">Reference proteome</keyword>